<dbReference type="PANTHER" id="PTHR44656:SF7">
    <property type="entry name" value="DEHYDROGENASE_REDUCTASE SDR FAMILY MEMBER 12"/>
    <property type="match status" value="1"/>
</dbReference>
<protein>
    <submittedName>
        <fullName evidence="2">Dehydrogenase/reductase SDR family member 12</fullName>
    </submittedName>
</protein>
<keyword evidence="1" id="KW-1133">Transmembrane helix</keyword>
<feature type="transmembrane region" description="Helical" evidence="1">
    <location>
        <begin position="94"/>
        <end position="117"/>
    </location>
</feature>
<keyword evidence="1" id="KW-0472">Membrane</keyword>
<reference evidence="2 3" key="1">
    <citation type="submission" date="2019-04" db="EMBL/GenBank/DDBJ databases">
        <title>Annotation for the trematode Fasciola gigantica.</title>
        <authorList>
            <person name="Choi Y.-J."/>
        </authorList>
    </citation>
    <scope>NUCLEOTIDE SEQUENCE [LARGE SCALE GENOMIC DNA]</scope>
    <source>
        <strain evidence="2">Uganda_cow_1</strain>
    </source>
</reference>
<dbReference type="Proteomes" id="UP000316759">
    <property type="component" value="Unassembled WGS sequence"/>
</dbReference>
<keyword evidence="1" id="KW-0812">Transmembrane</keyword>
<evidence type="ECO:0000313" key="3">
    <source>
        <dbReference type="Proteomes" id="UP000316759"/>
    </source>
</evidence>
<comment type="caution">
    <text evidence="2">The sequence shown here is derived from an EMBL/GenBank/DDBJ whole genome shotgun (WGS) entry which is preliminary data.</text>
</comment>
<dbReference type="PANTHER" id="PTHR44656">
    <property type="entry name" value="DEHYDROGENASE/REDUCTASE SDR FAMILY MEMBER 12"/>
    <property type="match status" value="1"/>
</dbReference>
<dbReference type="OrthoDB" id="417891at2759"/>
<proteinExistence type="predicted"/>
<dbReference type="AlphaFoldDB" id="A0A504Z1E9"/>
<gene>
    <name evidence="2" type="ORF">FGIG_11703</name>
</gene>
<evidence type="ECO:0000313" key="2">
    <source>
        <dbReference type="EMBL" id="TPP67633.1"/>
    </source>
</evidence>
<name>A0A504Z1E9_FASGI</name>
<organism evidence="2 3">
    <name type="scientific">Fasciola gigantica</name>
    <name type="common">Giant liver fluke</name>
    <dbReference type="NCBI Taxonomy" id="46835"/>
    <lineage>
        <taxon>Eukaryota</taxon>
        <taxon>Metazoa</taxon>
        <taxon>Spiralia</taxon>
        <taxon>Lophotrochozoa</taxon>
        <taxon>Platyhelminthes</taxon>
        <taxon>Trematoda</taxon>
        <taxon>Digenea</taxon>
        <taxon>Plagiorchiida</taxon>
        <taxon>Echinostomata</taxon>
        <taxon>Echinostomatoidea</taxon>
        <taxon>Fasciolidae</taxon>
        <taxon>Fasciola</taxon>
    </lineage>
</organism>
<dbReference type="Gene3D" id="3.40.50.720">
    <property type="entry name" value="NAD(P)-binding Rossmann-like Domain"/>
    <property type="match status" value="1"/>
</dbReference>
<dbReference type="InterPro" id="IPR002347">
    <property type="entry name" value="SDR_fam"/>
</dbReference>
<evidence type="ECO:0000256" key="1">
    <source>
        <dbReference type="SAM" id="Phobius"/>
    </source>
</evidence>
<accession>A0A504Z1E9</accession>
<dbReference type="EMBL" id="SUNJ01000470">
    <property type="protein sequence ID" value="TPP67633.1"/>
    <property type="molecule type" value="Genomic_DNA"/>
</dbReference>
<dbReference type="InterPro" id="IPR052992">
    <property type="entry name" value="SDR_member_12"/>
</dbReference>
<dbReference type="InterPro" id="IPR036291">
    <property type="entry name" value="NAD(P)-bd_dom_sf"/>
</dbReference>
<keyword evidence="3" id="KW-1185">Reference proteome</keyword>
<sequence length="142" mass="15849">MSFYRNLVWFTRGIREYTKSGFEAASAKFDPTELDGIRLDNRRVLITGANSGIGLACCKELVKRGAEIHMVCRNLQRGDTARAEVLGCVNNANAVSLSACLLAASLILILSVVVFTFRLTVHNHCNPIPRILLYWYQELTSE</sequence>
<dbReference type="Pfam" id="PF00106">
    <property type="entry name" value="adh_short"/>
    <property type="match status" value="1"/>
</dbReference>
<dbReference type="STRING" id="46835.A0A504Z1E9"/>
<dbReference type="SUPFAM" id="SSF51735">
    <property type="entry name" value="NAD(P)-binding Rossmann-fold domains"/>
    <property type="match status" value="1"/>
</dbReference>